<keyword evidence="8" id="KW-0325">Glycoprotein</keyword>
<evidence type="ECO:0000256" key="3">
    <source>
        <dbReference type="ARBA" id="ARBA00022525"/>
    </source>
</evidence>
<dbReference type="InterPro" id="IPR010259">
    <property type="entry name" value="S8pro/Inhibitor_I9"/>
</dbReference>
<evidence type="ECO:0008006" key="17">
    <source>
        <dbReference type="Google" id="ProtNLM"/>
    </source>
</evidence>
<keyword evidence="16" id="KW-1185">Reference proteome</keyword>
<evidence type="ECO:0000256" key="5">
    <source>
        <dbReference type="ARBA" id="ARBA00022729"/>
    </source>
</evidence>
<evidence type="ECO:0000259" key="14">
    <source>
        <dbReference type="Pfam" id="PF17766"/>
    </source>
</evidence>
<dbReference type="GO" id="GO:0004252">
    <property type="term" value="F:serine-type endopeptidase activity"/>
    <property type="evidence" value="ECO:0007669"/>
    <property type="project" value="UniProtKB-UniRule"/>
</dbReference>
<dbReference type="FunFam" id="3.40.50.200:FF:000006">
    <property type="entry name" value="Subtilisin-like protease SBT1.5"/>
    <property type="match status" value="1"/>
</dbReference>
<dbReference type="Gene3D" id="2.60.40.2310">
    <property type="match status" value="1"/>
</dbReference>
<dbReference type="AlphaFoldDB" id="A0AAV7E6G9"/>
<dbReference type="InterPro" id="IPR041469">
    <property type="entry name" value="Subtilisin-like_FN3"/>
</dbReference>
<dbReference type="SUPFAM" id="SSF52743">
    <property type="entry name" value="Subtilisin-like"/>
    <property type="match status" value="1"/>
</dbReference>
<dbReference type="PRINTS" id="PR00723">
    <property type="entry name" value="SUBTILISIN"/>
</dbReference>
<dbReference type="EMBL" id="JAINDJ010000006">
    <property type="protein sequence ID" value="KAG9444006.1"/>
    <property type="molecule type" value="Genomic_DNA"/>
</dbReference>
<feature type="active site" description="Charge relay system" evidence="9 10">
    <location>
        <position position="151"/>
    </location>
</feature>
<dbReference type="FunFam" id="3.30.70.80:FF:000003">
    <property type="entry name" value="Subtilisin-like protease SBT1.9"/>
    <property type="match status" value="1"/>
</dbReference>
<dbReference type="Gene3D" id="3.30.70.80">
    <property type="entry name" value="Peptidase S8 propeptide/proteinase inhibitor I9"/>
    <property type="match status" value="1"/>
</dbReference>
<dbReference type="GO" id="GO:0006508">
    <property type="term" value="P:proteolysis"/>
    <property type="evidence" value="ECO:0007669"/>
    <property type="project" value="UniProtKB-KW"/>
</dbReference>
<evidence type="ECO:0000256" key="1">
    <source>
        <dbReference type="ARBA" id="ARBA00004613"/>
    </source>
</evidence>
<feature type="domain" description="Inhibitor I9" evidence="13">
    <location>
        <begin position="33"/>
        <end position="114"/>
    </location>
</feature>
<keyword evidence="4 10" id="KW-0645">Protease</keyword>
<reference evidence="15 16" key="1">
    <citation type="submission" date="2021-07" db="EMBL/GenBank/DDBJ databases">
        <title>The Aristolochia fimbriata genome: insights into angiosperm evolution, floral development and chemical biosynthesis.</title>
        <authorList>
            <person name="Jiao Y."/>
        </authorList>
    </citation>
    <scope>NUCLEOTIDE SEQUENCE [LARGE SCALE GENOMIC DNA]</scope>
    <source>
        <strain evidence="15">IBCAS-2021</strain>
        <tissue evidence="15">Leaf</tissue>
    </source>
</reference>
<evidence type="ECO:0000256" key="7">
    <source>
        <dbReference type="ARBA" id="ARBA00022825"/>
    </source>
</evidence>
<keyword evidence="6 10" id="KW-0378">Hydrolase</keyword>
<gene>
    <name evidence="15" type="ORF">H6P81_015346</name>
</gene>
<evidence type="ECO:0000313" key="15">
    <source>
        <dbReference type="EMBL" id="KAG9444006.1"/>
    </source>
</evidence>
<dbReference type="InterPro" id="IPR037045">
    <property type="entry name" value="S8pro/Inhibitor_I9_sf"/>
</dbReference>
<feature type="domain" description="Peptidase S8/S53" evidence="12">
    <location>
        <begin position="142"/>
        <end position="601"/>
    </location>
</feature>
<dbReference type="Pfam" id="PF17766">
    <property type="entry name" value="fn3_6"/>
    <property type="match status" value="1"/>
</dbReference>
<dbReference type="GO" id="GO:0005576">
    <property type="term" value="C:extracellular region"/>
    <property type="evidence" value="ECO:0007669"/>
    <property type="project" value="UniProtKB-SubCell"/>
</dbReference>
<name>A0AAV7E6G9_ARIFI</name>
<feature type="domain" description="Subtilisin-like protease fibronectin type-III" evidence="14">
    <location>
        <begin position="668"/>
        <end position="774"/>
    </location>
</feature>
<protein>
    <recommendedName>
        <fullName evidence="17">Subtilisin-like protease SBT1.7</fullName>
    </recommendedName>
</protein>
<evidence type="ECO:0000256" key="8">
    <source>
        <dbReference type="ARBA" id="ARBA00023180"/>
    </source>
</evidence>
<dbReference type="CDD" id="cd04852">
    <property type="entry name" value="Peptidases_S8_3"/>
    <property type="match status" value="1"/>
</dbReference>
<dbReference type="Pfam" id="PF00082">
    <property type="entry name" value="Peptidase_S8"/>
    <property type="match status" value="1"/>
</dbReference>
<dbReference type="InterPro" id="IPR045051">
    <property type="entry name" value="SBT"/>
</dbReference>
<dbReference type="InterPro" id="IPR015500">
    <property type="entry name" value="Peptidase_S8_subtilisin-rel"/>
</dbReference>
<keyword evidence="3" id="KW-0964">Secreted</keyword>
<evidence type="ECO:0000256" key="4">
    <source>
        <dbReference type="ARBA" id="ARBA00022670"/>
    </source>
</evidence>
<proteinExistence type="inferred from homology"/>
<dbReference type="PANTHER" id="PTHR10795">
    <property type="entry name" value="PROPROTEIN CONVERTASE SUBTILISIN/KEXIN"/>
    <property type="match status" value="1"/>
</dbReference>
<feature type="active site" description="Charge relay system" evidence="9 10">
    <location>
        <position position="556"/>
    </location>
</feature>
<sequence>MASTKLSLFLLLVTFVASTAILVSATMDEEPRTYIIHMDHSSMPASFATHDDWYKSLLSSLAAPPDHEGGDQGLPPAHLYTYDHLLHGFSAVLTDSQLLRLETHPAHVATTPESYGTLHTTHTPRFLGLNRRAGIWPAANFGDDVIIGIVDTGIWPESESFHDRNMPPVPSRWRGRCETGTAFGPTNCNKKLIGARSFSKGIRRRFNISTAYDYDSPRDYEGHGTHTASTAAGSPVTCASYFGYAKGTALGVAPMARLAMYKVLFYGADTTEAAATDVLAGMDQAVADGVDVMSLSLGFFDVPYFGDIMAMGAFAALEKGIFVACSAGNRGPHGYTIINGAPWITTVGATTIDRDYGAELTFGSTGNVTRTVQGMSVYPESLYNQGAPLYFARGNATQESCEYGSLRRRDVEGKILFCTFGDPATQMTEANRTGARAVITPTDSTDFFRPTDFNFPSVAISLEDAAAVADYLAAYPTTATAGVEFKKTIFGKKPAPQVADFSSRGPNKPSPWILKPDIVGPGVRILAAWAPNRGAAPIALGDDYLVTDYNIVSGTSMSCPHIAGLAALIKAVHPDWTPAAIRSAMMTTAYVTDNAGGPILDLTTGTSATPLDFGGGHVDPNRAVDPGLVYDIELQDYVDYLCGLNYTAKEIRMVTRSSNYSCRSANLDLNYPSFVVVLNGTRSSVTTFRRTVTNVGGNSTVYRAAVKVPTGMEIAVSPATLAFDGKNSKMSFTVTVRTDLATSGAGIESDYIGNYGYLSWYEVGGKHVVRSPVVSVFAP</sequence>
<evidence type="ECO:0000259" key="12">
    <source>
        <dbReference type="Pfam" id="PF00082"/>
    </source>
</evidence>
<organism evidence="15 16">
    <name type="scientific">Aristolochia fimbriata</name>
    <name type="common">White veined hardy Dutchman's pipe vine</name>
    <dbReference type="NCBI Taxonomy" id="158543"/>
    <lineage>
        <taxon>Eukaryota</taxon>
        <taxon>Viridiplantae</taxon>
        <taxon>Streptophyta</taxon>
        <taxon>Embryophyta</taxon>
        <taxon>Tracheophyta</taxon>
        <taxon>Spermatophyta</taxon>
        <taxon>Magnoliopsida</taxon>
        <taxon>Magnoliidae</taxon>
        <taxon>Piperales</taxon>
        <taxon>Aristolochiaceae</taxon>
        <taxon>Aristolochia</taxon>
    </lineage>
</organism>
<evidence type="ECO:0000256" key="10">
    <source>
        <dbReference type="PROSITE-ProRule" id="PRU01240"/>
    </source>
</evidence>
<evidence type="ECO:0000256" key="2">
    <source>
        <dbReference type="ARBA" id="ARBA00011073"/>
    </source>
</evidence>
<dbReference type="PROSITE" id="PS51892">
    <property type="entry name" value="SUBTILASE"/>
    <property type="match status" value="1"/>
</dbReference>
<dbReference type="InterPro" id="IPR034197">
    <property type="entry name" value="Peptidases_S8_3"/>
</dbReference>
<evidence type="ECO:0000256" key="9">
    <source>
        <dbReference type="PIRSR" id="PIRSR615500-1"/>
    </source>
</evidence>
<evidence type="ECO:0000256" key="6">
    <source>
        <dbReference type="ARBA" id="ARBA00022801"/>
    </source>
</evidence>
<dbReference type="Gene3D" id="3.40.50.200">
    <property type="entry name" value="Peptidase S8/S53 domain"/>
    <property type="match status" value="1"/>
</dbReference>
<keyword evidence="5 11" id="KW-0732">Signal</keyword>
<feature type="chain" id="PRO_5043484972" description="Subtilisin-like protease SBT1.7" evidence="11">
    <location>
        <begin position="19"/>
        <end position="779"/>
    </location>
</feature>
<evidence type="ECO:0000259" key="13">
    <source>
        <dbReference type="Pfam" id="PF05922"/>
    </source>
</evidence>
<dbReference type="Pfam" id="PF05922">
    <property type="entry name" value="Inhibitor_I9"/>
    <property type="match status" value="1"/>
</dbReference>
<evidence type="ECO:0000313" key="16">
    <source>
        <dbReference type="Proteomes" id="UP000825729"/>
    </source>
</evidence>
<evidence type="ECO:0000256" key="11">
    <source>
        <dbReference type="SAM" id="SignalP"/>
    </source>
</evidence>
<feature type="signal peptide" evidence="11">
    <location>
        <begin position="1"/>
        <end position="18"/>
    </location>
</feature>
<keyword evidence="7 10" id="KW-0720">Serine protease</keyword>
<dbReference type="InterPro" id="IPR036852">
    <property type="entry name" value="Peptidase_S8/S53_dom_sf"/>
</dbReference>
<dbReference type="InterPro" id="IPR000209">
    <property type="entry name" value="Peptidase_S8/S53_dom"/>
</dbReference>
<accession>A0AAV7E6G9</accession>
<dbReference type="Gene3D" id="3.50.30.30">
    <property type="match status" value="1"/>
</dbReference>
<comment type="similarity">
    <text evidence="2 10">Belongs to the peptidase S8 family.</text>
</comment>
<comment type="subcellular location">
    <subcellularLocation>
        <location evidence="1">Secreted</location>
    </subcellularLocation>
</comment>
<comment type="caution">
    <text evidence="15">The sequence shown here is derived from an EMBL/GenBank/DDBJ whole genome shotgun (WGS) entry which is preliminary data.</text>
</comment>
<feature type="active site" description="Charge relay system" evidence="9 10">
    <location>
        <position position="223"/>
    </location>
</feature>
<dbReference type="Proteomes" id="UP000825729">
    <property type="component" value="Unassembled WGS sequence"/>
</dbReference>
<dbReference type="InterPro" id="IPR023828">
    <property type="entry name" value="Peptidase_S8_Ser-AS"/>
</dbReference>
<dbReference type="PROSITE" id="PS00138">
    <property type="entry name" value="SUBTILASE_SER"/>
    <property type="match status" value="1"/>
</dbReference>